<dbReference type="EMBL" id="MU005958">
    <property type="protein sequence ID" value="KAF2863969.1"/>
    <property type="molecule type" value="Genomic_DNA"/>
</dbReference>
<evidence type="ECO:0000256" key="1">
    <source>
        <dbReference type="SAM" id="Phobius"/>
    </source>
</evidence>
<keyword evidence="2" id="KW-0732">Signal</keyword>
<accession>A0A6A7CA66</accession>
<evidence type="ECO:0000256" key="2">
    <source>
        <dbReference type="SAM" id="SignalP"/>
    </source>
</evidence>
<keyword evidence="4" id="KW-1185">Reference proteome</keyword>
<reference evidence="3" key="1">
    <citation type="journal article" date="2020" name="Stud. Mycol.">
        <title>101 Dothideomycetes genomes: a test case for predicting lifestyles and emergence of pathogens.</title>
        <authorList>
            <person name="Haridas S."/>
            <person name="Albert R."/>
            <person name="Binder M."/>
            <person name="Bloem J."/>
            <person name="Labutti K."/>
            <person name="Salamov A."/>
            <person name="Andreopoulos B."/>
            <person name="Baker S."/>
            <person name="Barry K."/>
            <person name="Bills G."/>
            <person name="Bluhm B."/>
            <person name="Cannon C."/>
            <person name="Castanera R."/>
            <person name="Culley D."/>
            <person name="Daum C."/>
            <person name="Ezra D."/>
            <person name="Gonzalez J."/>
            <person name="Henrissat B."/>
            <person name="Kuo A."/>
            <person name="Liang C."/>
            <person name="Lipzen A."/>
            <person name="Lutzoni F."/>
            <person name="Magnuson J."/>
            <person name="Mondo S."/>
            <person name="Nolan M."/>
            <person name="Ohm R."/>
            <person name="Pangilinan J."/>
            <person name="Park H.-J."/>
            <person name="Ramirez L."/>
            <person name="Alfaro M."/>
            <person name="Sun H."/>
            <person name="Tritt A."/>
            <person name="Yoshinaga Y."/>
            <person name="Zwiers L.-H."/>
            <person name="Turgeon B."/>
            <person name="Goodwin S."/>
            <person name="Spatafora J."/>
            <person name="Crous P."/>
            <person name="Grigoriev I."/>
        </authorList>
    </citation>
    <scope>NUCLEOTIDE SEQUENCE</scope>
    <source>
        <strain evidence="3">CBS 480.64</strain>
    </source>
</reference>
<feature type="transmembrane region" description="Helical" evidence="1">
    <location>
        <begin position="471"/>
        <end position="489"/>
    </location>
</feature>
<evidence type="ECO:0008006" key="5">
    <source>
        <dbReference type="Google" id="ProtNLM"/>
    </source>
</evidence>
<sequence>MNPGALLALPTSLLVSIAGADGASAQALQWPYNLPRNVKYFPEHEPLMKREAEVQERLTWQAPVGVRKMSHVDEGEKFFLQYWNLGEGLSSTNIWQGTNESLSHPLDAAVAPHRTPKRSIFARDFQCPQDTTSCTNIGSNLCCPNGQTCVSVGNGQIGCCPPGVDCSDSVRSCDTAAGYTSCANSPNGGCCVPGAVCEGTGCVFYGTRTVWAPPSTSTTQSAPSNSSASERVVTTTQIVPAPAPAAVTSVSVREHTITVTDDQKPSTIVSTVTITPTPRSEAAGAASLPYSKGSSTCSTGFVSCASSLGGGCCPSGQRCGSSNLCLSFADATTSSSSGVGAPIRPTSMSSGASLITTTAPGSCPTGYYMCSAYYLGGCCRVGRDCDTTSCPTNERTVVESGNAVVSVPVDSVAAAGGQGRCADGWNLCPQSVGGGCCPSGYACETTCRGTVSGMQGVAKETAASLGVKCHIGWGWGALGVGVLGLMIVYA</sequence>
<keyword evidence="1" id="KW-1133">Transmembrane helix</keyword>
<feature type="signal peptide" evidence="2">
    <location>
        <begin position="1"/>
        <end position="25"/>
    </location>
</feature>
<dbReference type="OrthoDB" id="2426396at2759"/>
<name>A0A6A7CA66_9PEZI</name>
<gene>
    <name evidence="3" type="ORF">K470DRAFT_254278</name>
</gene>
<dbReference type="PANTHER" id="PTHR39599:SF2">
    <property type="entry name" value="ANCHORED PROTEIN, PUTATIVE (AFU_ORTHOLOGUE AFUA_1G09650)-RELATED"/>
    <property type="match status" value="1"/>
</dbReference>
<feature type="chain" id="PRO_5025641914" description="GPI anchored protein" evidence="2">
    <location>
        <begin position="26"/>
        <end position="490"/>
    </location>
</feature>
<evidence type="ECO:0000313" key="3">
    <source>
        <dbReference type="EMBL" id="KAF2863969.1"/>
    </source>
</evidence>
<keyword evidence="1" id="KW-0472">Membrane</keyword>
<evidence type="ECO:0000313" key="4">
    <source>
        <dbReference type="Proteomes" id="UP000799421"/>
    </source>
</evidence>
<dbReference type="Proteomes" id="UP000799421">
    <property type="component" value="Unassembled WGS sequence"/>
</dbReference>
<dbReference type="PANTHER" id="PTHR39599">
    <property type="entry name" value="GPI-ANCHORED PROTEIN (EUROFUNG)-RELATED-RELATED"/>
    <property type="match status" value="1"/>
</dbReference>
<protein>
    <recommendedName>
        <fullName evidence="5">GPI anchored protein</fullName>
    </recommendedName>
</protein>
<organism evidence="3 4">
    <name type="scientific">Piedraia hortae CBS 480.64</name>
    <dbReference type="NCBI Taxonomy" id="1314780"/>
    <lineage>
        <taxon>Eukaryota</taxon>
        <taxon>Fungi</taxon>
        <taxon>Dikarya</taxon>
        <taxon>Ascomycota</taxon>
        <taxon>Pezizomycotina</taxon>
        <taxon>Dothideomycetes</taxon>
        <taxon>Dothideomycetidae</taxon>
        <taxon>Capnodiales</taxon>
        <taxon>Piedraiaceae</taxon>
        <taxon>Piedraia</taxon>
    </lineage>
</organism>
<keyword evidence="1" id="KW-0812">Transmembrane</keyword>
<proteinExistence type="predicted"/>
<dbReference type="AlphaFoldDB" id="A0A6A7CA66"/>